<proteinExistence type="predicted"/>
<comment type="caution">
    <text evidence="1">The sequence shown here is derived from an EMBL/GenBank/DDBJ whole genome shotgun (WGS) entry which is preliminary data.</text>
</comment>
<dbReference type="Proteomes" id="UP000239724">
    <property type="component" value="Unassembled WGS sequence"/>
</dbReference>
<dbReference type="EMBL" id="NHRY01000250">
    <property type="protein sequence ID" value="PPQ28010.1"/>
    <property type="molecule type" value="Genomic_DNA"/>
</dbReference>
<evidence type="ECO:0000313" key="1">
    <source>
        <dbReference type="EMBL" id="PPQ28010.1"/>
    </source>
</evidence>
<keyword evidence="2" id="KW-1185">Reference proteome</keyword>
<evidence type="ECO:0000313" key="2">
    <source>
        <dbReference type="Proteomes" id="UP000239724"/>
    </source>
</evidence>
<sequence length="95" mass="9990">MLRPAVAVGQGQSACRAAAAGQRDGIPASGDRINTIQFMPLVVGSLCTGADRLISAGGLLIVMAATPDMPEHGLRAATHVSCRHQQKAWMARLRR</sequence>
<dbReference type="AlphaFoldDB" id="A0A2S6N084"/>
<organism evidence="1 2">
    <name type="scientific">Rhodopila globiformis</name>
    <name type="common">Rhodopseudomonas globiformis</name>
    <dbReference type="NCBI Taxonomy" id="1071"/>
    <lineage>
        <taxon>Bacteria</taxon>
        <taxon>Pseudomonadati</taxon>
        <taxon>Pseudomonadota</taxon>
        <taxon>Alphaproteobacteria</taxon>
        <taxon>Acetobacterales</taxon>
        <taxon>Acetobacteraceae</taxon>
        <taxon>Rhodopila</taxon>
    </lineage>
</organism>
<accession>A0A2S6N084</accession>
<gene>
    <name evidence="1" type="ORF">CCS01_25425</name>
</gene>
<protein>
    <submittedName>
        <fullName evidence="1">Uncharacterized protein</fullName>
    </submittedName>
</protein>
<reference evidence="1 2" key="1">
    <citation type="journal article" date="2018" name="Arch. Microbiol.">
        <title>New insights into the metabolic potential of the phototrophic purple bacterium Rhodopila globiformis DSM 161(T) from its draft genome sequence and evidence for a vanadium-dependent nitrogenase.</title>
        <authorList>
            <person name="Imhoff J.F."/>
            <person name="Rahn T."/>
            <person name="Kunzel S."/>
            <person name="Neulinger S.C."/>
        </authorList>
    </citation>
    <scope>NUCLEOTIDE SEQUENCE [LARGE SCALE GENOMIC DNA]</scope>
    <source>
        <strain evidence="1 2">DSM 161</strain>
    </source>
</reference>
<name>A0A2S6N084_RHOGL</name>